<feature type="domain" description="NAD(P)-binding" evidence="1">
    <location>
        <begin position="11"/>
        <end position="152"/>
    </location>
</feature>
<sequence length="161" mass="18095">MSKKQNKKHFLITGITGFVGPHLAKLLLKEGHEVSGLIRGSGGRQMDLLDVLTPDEISNINWLYGDLRELETIKKIFDENRFDGVFHLAAQSHPPTSFNYPLNTFRTNIMGSAHLIAAIEESQKNCDFMFCSTSEVYGDICKDTGILKEDMPLGYFIIAKK</sequence>
<dbReference type="InterPro" id="IPR016040">
    <property type="entry name" value="NAD(P)-bd_dom"/>
</dbReference>
<dbReference type="InterPro" id="IPR036291">
    <property type="entry name" value="NAD(P)-bd_dom_sf"/>
</dbReference>
<evidence type="ECO:0000259" key="1">
    <source>
        <dbReference type="Pfam" id="PF16363"/>
    </source>
</evidence>
<gene>
    <name evidence="2" type="ORF">S01H4_20137</name>
</gene>
<dbReference type="Pfam" id="PF16363">
    <property type="entry name" value="GDP_Man_Dehyd"/>
    <property type="match status" value="1"/>
</dbReference>
<reference evidence="2" key="1">
    <citation type="journal article" date="2014" name="Front. Microbiol.">
        <title>High frequency of phylogenetically diverse reductive dehalogenase-homologous genes in deep subseafloor sedimentary metagenomes.</title>
        <authorList>
            <person name="Kawai M."/>
            <person name="Futagami T."/>
            <person name="Toyoda A."/>
            <person name="Takaki Y."/>
            <person name="Nishi S."/>
            <person name="Hori S."/>
            <person name="Arai W."/>
            <person name="Tsubouchi T."/>
            <person name="Morono Y."/>
            <person name="Uchiyama I."/>
            <person name="Ito T."/>
            <person name="Fujiyama A."/>
            <person name="Inagaki F."/>
            <person name="Takami H."/>
        </authorList>
    </citation>
    <scope>NUCLEOTIDE SEQUENCE</scope>
    <source>
        <strain evidence="2">Expedition CK06-06</strain>
    </source>
</reference>
<evidence type="ECO:0000313" key="2">
    <source>
        <dbReference type="EMBL" id="GAG61748.1"/>
    </source>
</evidence>
<comment type="caution">
    <text evidence="2">The sequence shown here is derived from an EMBL/GenBank/DDBJ whole genome shotgun (WGS) entry which is preliminary data.</text>
</comment>
<dbReference type="EMBL" id="BART01009031">
    <property type="protein sequence ID" value="GAG61748.1"/>
    <property type="molecule type" value="Genomic_DNA"/>
</dbReference>
<dbReference type="AlphaFoldDB" id="X0ZMY8"/>
<proteinExistence type="predicted"/>
<dbReference type="Gene3D" id="3.40.50.720">
    <property type="entry name" value="NAD(P)-binding Rossmann-like Domain"/>
    <property type="match status" value="1"/>
</dbReference>
<dbReference type="PANTHER" id="PTHR43000">
    <property type="entry name" value="DTDP-D-GLUCOSE 4,6-DEHYDRATASE-RELATED"/>
    <property type="match status" value="1"/>
</dbReference>
<name>X0ZMY8_9ZZZZ</name>
<dbReference type="SUPFAM" id="SSF51735">
    <property type="entry name" value="NAD(P)-binding Rossmann-fold domains"/>
    <property type="match status" value="1"/>
</dbReference>
<protein>
    <recommendedName>
        <fullName evidence="1">NAD(P)-binding domain-containing protein</fullName>
    </recommendedName>
</protein>
<organism evidence="2">
    <name type="scientific">marine sediment metagenome</name>
    <dbReference type="NCBI Taxonomy" id="412755"/>
    <lineage>
        <taxon>unclassified sequences</taxon>
        <taxon>metagenomes</taxon>
        <taxon>ecological metagenomes</taxon>
    </lineage>
</organism>
<accession>X0ZMY8</accession>